<reference evidence="1 2" key="1">
    <citation type="submission" date="2017-11" db="EMBL/GenBank/DDBJ databases">
        <title>De novo assembly and phasing of dikaryotic genomes from two isolates of Puccinia coronata f. sp. avenae, the causal agent of oat crown rust.</title>
        <authorList>
            <person name="Miller M.E."/>
            <person name="Zhang Y."/>
            <person name="Omidvar V."/>
            <person name="Sperschneider J."/>
            <person name="Schwessinger B."/>
            <person name="Raley C."/>
            <person name="Palmer J.M."/>
            <person name="Garnica D."/>
            <person name="Upadhyaya N."/>
            <person name="Rathjen J."/>
            <person name="Taylor J.M."/>
            <person name="Park R.F."/>
            <person name="Dodds P.N."/>
            <person name="Hirsch C.D."/>
            <person name="Kianian S.F."/>
            <person name="Figueroa M."/>
        </authorList>
    </citation>
    <scope>NUCLEOTIDE SEQUENCE [LARGE SCALE GENOMIC DNA]</scope>
    <source>
        <strain evidence="1">12SD80</strain>
    </source>
</reference>
<accession>A0A2N5VP02</accession>
<evidence type="ECO:0000313" key="1">
    <source>
        <dbReference type="EMBL" id="PLW51718.1"/>
    </source>
</evidence>
<dbReference type="AlphaFoldDB" id="A0A2N5VP02"/>
<comment type="caution">
    <text evidence="1">The sequence shown here is derived from an EMBL/GenBank/DDBJ whole genome shotgun (WGS) entry which is preliminary data.</text>
</comment>
<name>A0A2N5VP02_9BASI</name>
<evidence type="ECO:0000313" key="2">
    <source>
        <dbReference type="Proteomes" id="UP000235392"/>
    </source>
</evidence>
<dbReference type="Proteomes" id="UP000235392">
    <property type="component" value="Unassembled WGS sequence"/>
</dbReference>
<sequence length="78" mass="8820">MLNENGMSNRELRLQARKAEASKLAQQLAEFNLQNHQDNIQIMLFSEKNLLVWLAGLIGGQAKLKPDPALLKHRPSKT</sequence>
<dbReference type="EMBL" id="PGCI01000004">
    <property type="protein sequence ID" value="PLW51718.1"/>
    <property type="molecule type" value="Genomic_DNA"/>
</dbReference>
<organism evidence="1 2">
    <name type="scientific">Puccinia coronata f. sp. avenae</name>
    <dbReference type="NCBI Taxonomy" id="200324"/>
    <lineage>
        <taxon>Eukaryota</taxon>
        <taxon>Fungi</taxon>
        <taxon>Dikarya</taxon>
        <taxon>Basidiomycota</taxon>
        <taxon>Pucciniomycotina</taxon>
        <taxon>Pucciniomycetes</taxon>
        <taxon>Pucciniales</taxon>
        <taxon>Pucciniaceae</taxon>
        <taxon>Puccinia</taxon>
    </lineage>
</organism>
<proteinExistence type="predicted"/>
<protein>
    <submittedName>
        <fullName evidence="1">Uncharacterized protein</fullName>
    </submittedName>
</protein>
<gene>
    <name evidence="1" type="ORF">PCASD_00562</name>
</gene>